<comment type="caution">
    <text evidence="1">The sequence shown here is derived from an EMBL/GenBank/DDBJ whole genome shotgun (WGS) entry which is preliminary data.</text>
</comment>
<gene>
    <name evidence="1" type="ORF">ElyMa_006727700</name>
</gene>
<dbReference type="AlphaFoldDB" id="A0AAV4IVC7"/>
<dbReference type="EMBL" id="BMAT01013464">
    <property type="protein sequence ID" value="GFS13659.1"/>
    <property type="molecule type" value="Genomic_DNA"/>
</dbReference>
<proteinExistence type="predicted"/>
<protein>
    <submittedName>
        <fullName evidence="1">Uncharacterized protein</fullName>
    </submittedName>
</protein>
<accession>A0AAV4IVC7</accession>
<evidence type="ECO:0000313" key="1">
    <source>
        <dbReference type="EMBL" id="GFS13659.1"/>
    </source>
</evidence>
<organism evidence="1 2">
    <name type="scientific">Elysia marginata</name>
    <dbReference type="NCBI Taxonomy" id="1093978"/>
    <lineage>
        <taxon>Eukaryota</taxon>
        <taxon>Metazoa</taxon>
        <taxon>Spiralia</taxon>
        <taxon>Lophotrochozoa</taxon>
        <taxon>Mollusca</taxon>
        <taxon>Gastropoda</taxon>
        <taxon>Heterobranchia</taxon>
        <taxon>Euthyneura</taxon>
        <taxon>Panpulmonata</taxon>
        <taxon>Sacoglossa</taxon>
        <taxon>Placobranchoidea</taxon>
        <taxon>Plakobranchidae</taxon>
        <taxon>Elysia</taxon>
    </lineage>
</organism>
<evidence type="ECO:0000313" key="2">
    <source>
        <dbReference type="Proteomes" id="UP000762676"/>
    </source>
</evidence>
<reference evidence="1 2" key="1">
    <citation type="journal article" date="2021" name="Elife">
        <title>Chloroplast acquisition without the gene transfer in kleptoplastic sea slugs, Plakobranchus ocellatus.</title>
        <authorList>
            <person name="Maeda T."/>
            <person name="Takahashi S."/>
            <person name="Yoshida T."/>
            <person name="Shimamura S."/>
            <person name="Takaki Y."/>
            <person name="Nagai Y."/>
            <person name="Toyoda A."/>
            <person name="Suzuki Y."/>
            <person name="Arimoto A."/>
            <person name="Ishii H."/>
            <person name="Satoh N."/>
            <person name="Nishiyama T."/>
            <person name="Hasebe M."/>
            <person name="Maruyama T."/>
            <person name="Minagawa J."/>
            <person name="Obokata J."/>
            <person name="Shigenobu S."/>
        </authorList>
    </citation>
    <scope>NUCLEOTIDE SEQUENCE [LARGE SCALE GENOMIC DNA]</scope>
</reference>
<keyword evidence="2" id="KW-1185">Reference proteome</keyword>
<name>A0AAV4IVC7_9GAST</name>
<sequence length="79" mass="8920">MQATEKTGNWKGAVVAHVIRRRNRSHTVMITVPGDQLRLALIAVGWLRQLGWLAWITIGPPASFITLLQHEQENSGYMK</sequence>
<dbReference type="Proteomes" id="UP000762676">
    <property type="component" value="Unassembled WGS sequence"/>
</dbReference>